<dbReference type="PANTHER" id="PTHR11070:SF3">
    <property type="entry name" value="DNA 3'-5' HELICASE"/>
    <property type="match status" value="1"/>
</dbReference>
<keyword evidence="4 5" id="KW-0067">ATP-binding</keyword>
<sequence>MEWIISDKDIESTEELLLPQETHFSDDARKVIRCWHSTDVAACPGSGKTTVLLAKLKLLADRIPFENGAGICVLSHTNVAVNEIKRKLSDYSDKILSYPNYVGTIQSFIDRFVTMPYIRNTFGQSVQVVDSMTYAQHMLNKMLNNRKYSKLNYLTENNYQTGRQFSDRISHTQALYLRDDGALCIERQKNALACAGKPSTEQYSELLVDLLKNEGIIRYQDAYSFAKAAIDDLSQSYTDIFSSRFQYVFIDEYQDCNDIQRQAINAIFDSTKCAIFKIGDSDQAIYNQSEDTTTDWIPQDDYLPIMTSCRFSQEIANVICKLKKKEKSIVTFTGETGVKPVLLVFSPENIDRVIVSFISELEAHNLNDRNGVYKAIGAIKSESTAGLKIGSYFPEFDSSNKKSEYNYWISVEELTQVLENGKLYKAEQIIRKLLCRIFHYIKKVNPASGKEFTTVALKRFLEEQYRDLYRSWIYEMSTLKCFDRQTVDWMLRRKLKELLRISDPTIADIFTILPDFFLDESSVASRADRPEKNVFIDPIRGRRIVFDTIHAVKGETHDATLYLETSRQRSTDLNRILPYFGAGSLGKSPLFDYSRKLAYVGMSRPKKLLCVAMQSETYEKSKDVFSNDWVIKDLR</sequence>
<dbReference type="GO" id="GO:0003677">
    <property type="term" value="F:DNA binding"/>
    <property type="evidence" value="ECO:0007669"/>
    <property type="project" value="InterPro"/>
</dbReference>
<dbReference type="GO" id="GO:0043138">
    <property type="term" value="F:3'-5' DNA helicase activity"/>
    <property type="evidence" value="ECO:0007669"/>
    <property type="project" value="TreeGrafter"/>
</dbReference>
<dbReference type="Gene3D" id="3.40.50.300">
    <property type="entry name" value="P-loop containing nucleotide triphosphate hydrolases"/>
    <property type="match status" value="1"/>
</dbReference>
<reference evidence="7 8" key="1">
    <citation type="journal article" date="2011" name="J. Bacteriol.">
        <title>Complete genome of the cellulolytic ruminal bacterium Ruminococcus albus 7.</title>
        <authorList>
            <person name="Suen G."/>
            <person name="Stevenson D.M."/>
            <person name="Bruce D.C."/>
            <person name="Chertkov O."/>
            <person name="Copeland A."/>
            <person name="Cheng J.F."/>
            <person name="Detter C."/>
            <person name="Detter J.C."/>
            <person name="Goodwin L.A."/>
            <person name="Han C.S."/>
            <person name="Hauser L.J."/>
            <person name="Ivanova N.N."/>
            <person name="Kyrpides N.C."/>
            <person name="Land M.L."/>
            <person name="Lapidus A."/>
            <person name="Lucas S."/>
            <person name="Ovchinnikova G."/>
            <person name="Pitluck S."/>
            <person name="Tapia R."/>
            <person name="Woyke T."/>
            <person name="Boyum J."/>
            <person name="Mead D."/>
            <person name="Weimer P.J."/>
        </authorList>
    </citation>
    <scope>NUCLEOTIDE SEQUENCE [LARGE SCALE GENOMIC DNA]</scope>
    <source>
        <strain evidence="8">ATCC 27210 / DSM 20455 / JCM 14654 / NCDO 2250 / 7</strain>
    </source>
</reference>
<dbReference type="PANTHER" id="PTHR11070">
    <property type="entry name" value="UVRD / RECB / PCRA DNA HELICASE FAMILY MEMBER"/>
    <property type="match status" value="1"/>
</dbReference>
<dbReference type="KEGG" id="ral:Rumal_1205"/>
<dbReference type="RefSeq" id="WP_013497896.1">
    <property type="nucleotide sequence ID" value="NC_014833.1"/>
</dbReference>
<dbReference type="HOGENOM" id="CLU_004585_8_1_9"/>
<evidence type="ECO:0000256" key="4">
    <source>
        <dbReference type="ARBA" id="ARBA00022840"/>
    </source>
</evidence>
<protein>
    <submittedName>
        <fullName evidence="7">UvrD/REP helicase</fullName>
    </submittedName>
</protein>
<dbReference type="InterPro" id="IPR000212">
    <property type="entry name" value="DNA_helicase_UvrD/REP"/>
</dbReference>
<dbReference type="SUPFAM" id="SSF52540">
    <property type="entry name" value="P-loop containing nucleoside triphosphate hydrolases"/>
    <property type="match status" value="1"/>
</dbReference>
<dbReference type="GO" id="GO:0016787">
    <property type="term" value="F:hydrolase activity"/>
    <property type="evidence" value="ECO:0007669"/>
    <property type="project" value="UniProtKB-UniRule"/>
</dbReference>
<organism evidence="7 8">
    <name type="scientific">Ruminococcus albus (strain ATCC 27210 / DSM 20455 / JCM 14654 / NCDO 2250 / 7)</name>
    <dbReference type="NCBI Taxonomy" id="697329"/>
    <lineage>
        <taxon>Bacteria</taxon>
        <taxon>Bacillati</taxon>
        <taxon>Bacillota</taxon>
        <taxon>Clostridia</taxon>
        <taxon>Eubacteriales</taxon>
        <taxon>Oscillospiraceae</taxon>
        <taxon>Ruminococcus</taxon>
    </lineage>
</organism>
<dbReference type="GO" id="GO:0000725">
    <property type="term" value="P:recombinational repair"/>
    <property type="evidence" value="ECO:0007669"/>
    <property type="project" value="TreeGrafter"/>
</dbReference>
<dbReference type="eggNOG" id="COG0210">
    <property type="taxonomic scope" value="Bacteria"/>
</dbReference>
<evidence type="ECO:0000256" key="5">
    <source>
        <dbReference type="PROSITE-ProRule" id="PRU00560"/>
    </source>
</evidence>
<feature type="domain" description="UvrD-like helicase ATP-binding" evidence="6">
    <location>
        <begin position="21"/>
        <end position="329"/>
    </location>
</feature>
<dbReference type="EMBL" id="CP002403">
    <property type="protein sequence ID" value="ADU21723.1"/>
    <property type="molecule type" value="Genomic_DNA"/>
</dbReference>
<keyword evidence="3 5" id="KW-0347">Helicase</keyword>
<dbReference type="Proteomes" id="UP000006919">
    <property type="component" value="Chromosome"/>
</dbReference>
<keyword evidence="1 5" id="KW-0547">Nucleotide-binding</keyword>
<name>E6UDT6_RUMA7</name>
<feature type="binding site" evidence="5">
    <location>
        <begin position="42"/>
        <end position="49"/>
    </location>
    <ligand>
        <name>ATP</name>
        <dbReference type="ChEBI" id="CHEBI:30616"/>
    </ligand>
</feature>
<dbReference type="GO" id="GO:0005524">
    <property type="term" value="F:ATP binding"/>
    <property type="evidence" value="ECO:0007669"/>
    <property type="project" value="UniProtKB-UniRule"/>
</dbReference>
<evidence type="ECO:0000259" key="6">
    <source>
        <dbReference type="PROSITE" id="PS51198"/>
    </source>
</evidence>
<dbReference type="InterPro" id="IPR014016">
    <property type="entry name" value="UvrD-like_ATP-bd"/>
</dbReference>
<proteinExistence type="predicted"/>
<accession>E6UDT6</accession>
<evidence type="ECO:0000256" key="1">
    <source>
        <dbReference type="ARBA" id="ARBA00022741"/>
    </source>
</evidence>
<dbReference type="PROSITE" id="PS51198">
    <property type="entry name" value="UVRD_HELICASE_ATP_BIND"/>
    <property type="match status" value="1"/>
</dbReference>
<dbReference type="OrthoDB" id="9765670at2"/>
<dbReference type="InterPro" id="IPR027417">
    <property type="entry name" value="P-loop_NTPase"/>
</dbReference>
<dbReference type="AlphaFoldDB" id="E6UDT6"/>
<evidence type="ECO:0000256" key="2">
    <source>
        <dbReference type="ARBA" id="ARBA00022801"/>
    </source>
</evidence>
<evidence type="ECO:0000256" key="3">
    <source>
        <dbReference type="ARBA" id="ARBA00022806"/>
    </source>
</evidence>
<evidence type="ECO:0000313" key="8">
    <source>
        <dbReference type="Proteomes" id="UP000006919"/>
    </source>
</evidence>
<dbReference type="Pfam" id="PF00580">
    <property type="entry name" value="UvrD-helicase"/>
    <property type="match status" value="1"/>
</dbReference>
<dbReference type="GO" id="GO:0005829">
    <property type="term" value="C:cytosol"/>
    <property type="evidence" value="ECO:0007669"/>
    <property type="project" value="TreeGrafter"/>
</dbReference>
<gene>
    <name evidence="7" type="ordered locus">Rumal_1205</name>
</gene>
<dbReference type="STRING" id="697329.Rumal_1205"/>
<evidence type="ECO:0000313" key="7">
    <source>
        <dbReference type="EMBL" id="ADU21723.1"/>
    </source>
</evidence>
<keyword evidence="2 5" id="KW-0378">Hydrolase</keyword>